<dbReference type="GeneID" id="9040031"/>
<dbReference type="EMBL" id="GG683959">
    <property type="protein sequence ID" value="EER01513.1"/>
    <property type="molecule type" value="Genomic_DNA"/>
</dbReference>
<dbReference type="RefSeq" id="XP_002768795.1">
    <property type="nucleotide sequence ID" value="XM_002768749.1"/>
</dbReference>
<sequence length="217" mass="25486">MSFDTLSIWLDTIITKLGIEVDIHNITTDENTAIIGKRITRNALMLSYVYHRILLDTPHYLQLFPHHIQTILQRFNNSNSTNDDNSIIMEDAAIPQQHNSVITISNAYAHAQHPSDYPLPGQCSFFSNFILRKIRDDNTQDDNDEQLQHFRGIFVGPVFIRLADPLRRLAVLWEAPHLLEPGYREKECKYYDKLNRKILTYYNWKFILVHYDKAITR</sequence>
<dbReference type="AlphaFoldDB" id="C5LP32"/>
<evidence type="ECO:0000313" key="1">
    <source>
        <dbReference type="EMBL" id="EER01513.1"/>
    </source>
</evidence>
<evidence type="ECO:0000313" key="2">
    <source>
        <dbReference type="Proteomes" id="UP000007800"/>
    </source>
</evidence>
<accession>C5LP32</accession>
<proteinExistence type="predicted"/>
<protein>
    <submittedName>
        <fullName evidence="1">Uncharacterized protein</fullName>
    </submittedName>
</protein>
<reference evidence="1 2" key="1">
    <citation type="submission" date="2008-07" db="EMBL/GenBank/DDBJ databases">
        <authorList>
            <person name="El-Sayed N."/>
            <person name="Caler E."/>
            <person name="Inman J."/>
            <person name="Amedeo P."/>
            <person name="Hass B."/>
            <person name="Wortman J."/>
        </authorList>
    </citation>
    <scope>NUCLEOTIDE SEQUENCE [LARGE SCALE GENOMIC DNA]</scope>
    <source>
        <strain evidence="2">ATCC 50983 / TXsc</strain>
    </source>
</reference>
<dbReference type="Proteomes" id="UP000007800">
    <property type="component" value="Unassembled WGS sequence"/>
</dbReference>
<name>C5LP32_PERM5</name>
<gene>
    <name evidence="1" type="ORF">Pmar_PMAR027019</name>
</gene>
<organism evidence="2">
    <name type="scientific">Perkinsus marinus (strain ATCC 50983 / TXsc)</name>
    <dbReference type="NCBI Taxonomy" id="423536"/>
    <lineage>
        <taxon>Eukaryota</taxon>
        <taxon>Sar</taxon>
        <taxon>Alveolata</taxon>
        <taxon>Perkinsozoa</taxon>
        <taxon>Perkinsea</taxon>
        <taxon>Perkinsida</taxon>
        <taxon>Perkinsidae</taxon>
        <taxon>Perkinsus</taxon>
    </lineage>
</organism>
<keyword evidence="2" id="KW-1185">Reference proteome</keyword>
<dbReference type="InParanoid" id="C5LP32"/>